<name>A0A0R3WWB7_HYDTA</name>
<keyword evidence="3" id="KW-1185">Reference proteome</keyword>
<evidence type="ECO:0000313" key="2">
    <source>
        <dbReference type="EMBL" id="VDM26135.1"/>
    </source>
</evidence>
<organism evidence="4">
    <name type="scientific">Hydatigena taeniaeformis</name>
    <name type="common">Feline tapeworm</name>
    <name type="synonym">Taenia taeniaeformis</name>
    <dbReference type="NCBI Taxonomy" id="6205"/>
    <lineage>
        <taxon>Eukaryota</taxon>
        <taxon>Metazoa</taxon>
        <taxon>Spiralia</taxon>
        <taxon>Lophotrochozoa</taxon>
        <taxon>Platyhelminthes</taxon>
        <taxon>Cestoda</taxon>
        <taxon>Eucestoda</taxon>
        <taxon>Cyclophyllidea</taxon>
        <taxon>Taeniidae</taxon>
        <taxon>Hydatigera</taxon>
    </lineage>
</organism>
<dbReference type="EMBL" id="UYWX01006041">
    <property type="protein sequence ID" value="VDM26135.1"/>
    <property type="molecule type" value="Genomic_DNA"/>
</dbReference>
<dbReference type="WBParaSite" id="TTAC_0000505701-mRNA-1">
    <property type="protein sequence ID" value="TTAC_0000505701-mRNA-1"/>
    <property type="gene ID" value="TTAC_0000505701"/>
</dbReference>
<evidence type="ECO:0000313" key="4">
    <source>
        <dbReference type="WBParaSite" id="TTAC_0000505701-mRNA-1"/>
    </source>
</evidence>
<evidence type="ECO:0000256" key="1">
    <source>
        <dbReference type="SAM" id="MobiDB-lite"/>
    </source>
</evidence>
<dbReference type="Proteomes" id="UP000274429">
    <property type="component" value="Unassembled WGS sequence"/>
</dbReference>
<protein>
    <submittedName>
        <fullName evidence="2 4">Uncharacterized protein</fullName>
    </submittedName>
</protein>
<feature type="region of interest" description="Disordered" evidence="1">
    <location>
        <begin position="15"/>
        <end position="36"/>
    </location>
</feature>
<sequence>MAYRKLLHLSDHGDVRLSQRPSRRVSGSHDINSMQTRNGPRTLTHVAIRLILALEAVTKEALVSMLLAHIVALPPHISFPHSVAVGAIRQVIKWPHFCATISASHPINLSCWTLTL</sequence>
<proteinExistence type="predicted"/>
<gene>
    <name evidence="2" type="ORF">TTAC_LOCUS5042</name>
</gene>
<evidence type="ECO:0000313" key="3">
    <source>
        <dbReference type="Proteomes" id="UP000274429"/>
    </source>
</evidence>
<accession>A0A0R3WWB7</accession>
<dbReference type="AlphaFoldDB" id="A0A0R3WWB7"/>
<reference evidence="4" key="1">
    <citation type="submission" date="2017-02" db="UniProtKB">
        <authorList>
            <consortium name="WormBaseParasite"/>
        </authorList>
    </citation>
    <scope>IDENTIFICATION</scope>
</reference>
<reference evidence="2 3" key="2">
    <citation type="submission" date="2018-11" db="EMBL/GenBank/DDBJ databases">
        <authorList>
            <consortium name="Pathogen Informatics"/>
        </authorList>
    </citation>
    <scope>NUCLEOTIDE SEQUENCE [LARGE SCALE GENOMIC DNA]</scope>
</reference>